<dbReference type="Proteomes" id="UP001344906">
    <property type="component" value="Unassembled WGS sequence"/>
</dbReference>
<accession>A0ABQ6FKN0</accession>
<name>A0ABQ6FKN0_9CHLR</name>
<dbReference type="Pfam" id="PF13382">
    <property type="entry name" value="Adenine_deam_C"/>
    <property type="match status" value="1"/>
</dbReference>
<dbReference type="EMBL" id="BSRI01000001">
    <property type="protein sequence ID" value="GLV53365.1"/>
    <property type="molecule type" value="Genomic_DNA"/>
</dbReference>
<comment type="caution">
    <text evidence="2">The sequence shown here is derived from an EMBL/GenBank/DDBJ whole genome shotgun (WGS) entry which is preliminary data.</text>
</comment>
<organism evidence="2 3">
    <name type="scientific">Dictyobacter halimunensis</name>
    <dbReference type="NCBI Taxonomy" id="3026934"/>
    <lineage>
        <taxon>Bacteria</taxon>
        <taxon>Bacillati</taxon>
        <taxon>Chloroflexota</taxon>
        <taxon>Ktedonobacteria</taxon>
        <taxon>Ktedonobacterales</taxon>
        <taxon>Dictyobacteraceae</taxon>
        <taxon>Dictyobacter</taxon>
    </lineage>
</organism>
<evidence type="ECO:0000259" key="1">
    <source>
        <dbReference type="Pfam" id="PF13382"/>
    </source>
</evidence>
<evidence type="ECO:0000313" key="3">
    <source>
        <dbReference type="Proteomes" id="UP001344906"/>
    </source>
</evidence>
<sequence length="119" mass="12470">MASSVAHDAHNIVVVGTNDEDMALAVREIERLQGGLVVTANGAVVDNLPLPLGGIVSPLPASEVAQTLERLDHTVAEMGVEIAHPFGFLSFLALSVVPSLKITDLGVLDVDAWKIVPVQ</sequence>
<reference evidence="2 3" key="1">
    <citation type="submission" date="2023-02" db="EMBL/GenBank/DDBJ databases">
        <title>Dictyobacter halimunensis sp. nov., a new member of the class Ktedonobacteria from forest soil in a geothermal area.</title>
        <authorList>
            <person name="Rachmania M.K."/>
            <person name="Ningsih F."/>
            <person name="Sakai Y."/>
            <person name="Yabe S."/>
            <person name="Yokota A."/>
            <person name="Sjamsuridzal W."/>
        </authorList>
    </citation>
    <scope>NUCLEOTIDE SEQUENCE [LARGE SCALE GENOMIC DNA]</scope>
    <source>
        <strain evidence="2 3">S3.2.2.5</strain>
    </source>
</reference>
<dbReference type="RefSeq" id="WP_338246917.1">
    <property type="nucleotide sequence ID" value="NZ_BSRI01000001.1"/>
</dbReference>
<protein>
    <recommendedName>
        <fullName evidence="1">Adenine deaminase C-terminal domain-containing protein</fullName>
    </recommendedName>
</protein>
<evidence type="ECO:0000313" key="2">
    <source>
        <dbReference type="EMBL" id="GLV53365.1"/>
    </source>
</evidence>
<keyword evidence="3" id="KW-1185">Reference proteome</keyword>
<gene>
    <name evidence="2" type="ORF">KDH_02200</name>
</gene>
<dbReference type="InterPro" id="IPR026912">
    <property type="entry name" value="Adenine_deam_C"/>
</dbReference>
<proteinExistence type="predicted"/>
<feature type="domain" description="Adenine deaminase C-terminal" evidence="1">
    <location>
        <begin position="1"/>
        <end position="112"/>
    </location>
</feature>